<dbReference type="SMART" id="SM00225">
    <property type="entry name" value="BTB"/>
    <property type="match status" value="1"/>
</dbReference>
<gene>
    <name evidence="2" type="ORF">M408DRAFT_328561</name>
</gene>
<evidence type="ECO:0000313" key="2">
    <source>
        <dbReference type="EMBL" id="KIM29696.1"/>
    </source>
</evidence>
<accession>A0A0C3BE30</accession>
<dbReference type="InterPro" id="IPR011333">
    <property type="entry name" value="SKP1/BTB/POZ_sf"/>
</dbReference>
<dbReference type="HOGENOM" id="CLU_093557_0_0_1"/>
<feature type="domain" description="BTB" evidence="1">
    <location>
        <begin position="24"/>
        <end position="96"/>
    </location>
</feature>
<dbReference type="PROSITE" id="PS50097">
    <property type="entry name" value="BTB"/>
    <property type="match status" value="1"/>
</dbReference>
<organism evidence="2 3">
    <name type="scientific">Serendipita vermifera MAFF 305830</name>
    <dbReference type="NCBI Taxonomy" id="933852"/>
    <lineage>
        <taxon>Eukaryota</taxon>
        <taxon>Fungi</taxon>
        <taxon>Dikarya</taxon>
        <taxon>Basidiomycota</taxon>
        <taxon>Agaricomycotina</taxon>
        <taxon>Agaricomycetes</taxon>
        <taxon>Sebacinales</taxon>
        <taxon>Serendipitaceae</taxon>
        <taxon>Serendipita</taxon>
    </lineage>
</organism>
<dbReference type="InterPro" id="IPR000210">
    <property type="entry name" value="BTB/POZ_dom"/>
</dbReference>
<proteinExistence type="predicted"/>
<evidence type="ECO:0000259" key="1">
    <source>
        <dbReference type="PROSITE" id="PS50097"/>
    </source>
</evidence>
<evidence type="ECO:0000313" key="3">
    <source>
        <dbReference type="Proteomes" id="UP000054097"/>
    </source>
</evidence>
<dbReference type="STRING" id="933852.A0A0C3BE30"/>
<name>A0A0C3BE30_SERVB</name>
<dbReference type="Proteomes" id="UP000054097">
    <property type="component" value="Unassembled WGS sequence"/>
</dbReference>
<dbReference type="EMBL" id="KN824287">
    <property type="protein sequence ID" value="KIM29696.1"/>
    <property type="molecule type" value="Genomic_DNA"/>
</dbReference>
<dbReference type="CDD" id="cd18186">
    <property type="entry name" value="BTB_POZ_ZBTB_KLHL-like"/>
    <property type="match status" value="1"/>
</dbReference>
<dbReference type="OrthoDB" id="9997739at2759"/>
<protein>
    <recommendedName>
        <fullName evidence="1">BTB domain-containing protein</fullName>
    </recommendedName>
</protein>
<keyword evidence="3" id="KW-1185">Reference proteome</keyword>
<dbReference type="SUPFAM" id="SSF54695">
    <property type="entry name" value="POZ domain"/>
    <property type="match status" value="1"/>
</dbReference>
<dbReference type="AlphaFoldDB" id="A0A0C3BE30"/>
<dbReference type="Gene3D" id="3.30.710.10">
    <property type="entry name" value="Potassium Channel Kv1.1, Chain A"/>
    <property type="match status" value="1"/>
</dbReference>
<sequence length="203" mass="22682">MSNETHDYSKGLPRRHHTFFIEEGDVCLQVENAIFKVHRFFLAHRSSVLKQMLHAPQPPGGIDGTEGKPIKLTGDKVEGWEAFFQSIYTASFLKPDQTITKQALIAVLRLAHKYCMESVEGEILSHLQQAANNKEGHLDLLVASQVVGSSVLHQQAVEGLAPHKLQITIEEARVIGLESLHAIMISSSGPPTMMWSQRLNRHF</sequence>
<dbReference type="Pfam" id="PF00651">
    <property type="entry name" value="BTB"/>
    <property type="match status" value="1"/>
</dbReference>
<reference evidence="2 3" key="1">
    <citation type="submission" date="2014-04" db="EMBL/GenBank/DDBJ databases">
        <authorList>
            <consortium name="DOE Joint Genome Institute"/>
            <person name="Kuo A."/>
            <person name="Zuccaro A."/>
            <person name="Kohler A."/>
            <person name="Nagy L.G."/>
            <person name="Floudas D."/>
            <person name="Copeland A."/>
            <person name="Barry K.W."/>
            <person name="Cichocki N."/>
            <person name="Veneault-Fourrey C."/>
            <person name="LaButti K."/>
            <person name="Lindquist E.A."/>
            <person name="Lipzen A."/>
            <person name="Lundell T."/>
            <person name="Morin E."/>
            <person name="Murat C."/>
            <person name="Sun H."/>
            <person name="Tunlid A."/>
            <person name="Henrissat B."/>
            <person name="Grigoriev I.V."/>
            <person name="Hibbett D.S."/>
            <person name="Martin F."/>
            <person name="Nordberg H.P."/>
            <person name="Cantor M.N."/>
            <person name="Hua S.X."/>
        </authorList>
    </citation>
    <scope>NUCLEOTIDE SEQUENCE [LARGE SCALE GENOMIC DNA]</scope>
    <source>
        <strain evidence="2 3">MAFF 305830</strain>
    </source>
</reference>
<reference evidence="3" key="2">
    <citation type="submission" date="2015-01" db="EMBL/GenBank/DDBJ databases">
        <title>Evolutionary Origins and Diversification of the Mycorrhizal Mutualists.</title>
        <authorList>
            <consortium name="DOE Joint Genome Institute"/>
            <consortium name="Mycorrhizal Genomics Consortium"/>
            <person name="Kohler A."/>
            <person name="Kuo A."/>
            <person name="Nagy L.G."/>
            <person name="Floudas D."/>
            <person name="Copeland A."/>
            <person name="Barry K.W."/>
            <person name="Cichocki N."/>
            <person name="Veneault-Fourrey C."/>
            <person name="LaButti K."/>
            <person name="Lindquist E.A."/>
            <person name="Lipzen A."/>
            <person name="Lundell T."/>
            <person name="Morin E."/>
            <person name="Murat C."/>
            <person name="Riley R."/>
            <person name="Ohm R."/>
            <person name="Sun H."/>
            <person name="Tunlid A."/>
            <person name="Henrissat B."/>
            <person name="Grigoriev I.V."/>
            <person name="Hibbett D.S."/>
            <person name="Martin F."/>
        </authorList>
    </citation>
    <scope>NUCLEOTIDE SEQUENCE [LARGE SCALE GENOMIC DNA]</scope>
    <source>
        <strain evidence="3">MAFF 305830</strain>
    </source>
</reference>